<dbReference type="eggNOG" id="ENOG502TGVF">
    <property type="taxonomic scope" value="Eukaryota"/>
</dbReference>
<reference evidence="2 3" key="1">
    <citation type="journal article" date="2011" name="PLoS Genet.">
        <title>Genome sequencing and comparative transcriptomics of the model entomopathogenic fungi Metarhizium anisopliae and M. acridum.</title>
        <authorList>
            <person name="Gao Q."/>
            <person name="Jin K."/>
            <person name="Ying S.H."/>
            <person name="Zhang Y."/>
            <person name="Xiao G."/>
            <person name="Shang Y."/>
            <person name="Duan Z."/>
            <person name="Hu X."/>
            <person name="Xie X.Q."/>
            <person name="Zhou G."/>
            <person name="Peng G."/>
            <person name="Luo Z."/>
            <person name="Huang W."/>
            <person name="Wang B."/>
            <person name="Fang W."/>
            <person name="Wang S."/>
            <person name="Zhong Y."/>
            <person name="Ma L.J."/>
            <person name="St Leger R.J."/>
            <person name="Zhao G.P."/>
            <person name="Pei Y."/>
            <person name="Feng M.G."/>
            <person name="Xia Y."/>
            <person name="Wang C."/>
        </authorList>
    </citation>
    <scope>NUCLEOTIDE SEQUENCE [LARGE SCALE GENOMIC DNA]</scope>
    <source>
        <strain evidence="2 3">CQMa 102</strain>
    </source>
</reference>
<name>E9E1Y3_METAQ</name>
<organism evidence="3">
    <name type="scientific">Metarhizium acridum (strain CQMa 102)</name>
    <dbReference type="NCBI Taxonomy" id="655827"/>
    <lineage>
        <taxon>Eukaryota</taxon>
        <taxon>Fungi</taxon>
        <taxon>Dikarya</taxon>
        <taxon>Ascomycota</taxon>
        <taxon>Pezizomycotina</taxon>
        <taxon>Sordariomycetes</taxon>
        <taxon>Hypocreomycetidae</taxon>
        <taxon>Hypocreales</taxon>
        <taxon>Clavicipitaceae</taxon>
        <taxon>Metarhizium</taxon>
    </lineage>
</organism>
<accession>E9E1Y3</accession>
<dbReference type="AlphaFoldDB" id="E9E1Y3"/>
<dbReference type="PANTHER" id="PTHR40788:SF1">
    <property type="entry name" value="IPA PROTEIN"/>
    <property type="match status" value="1"/>
</dbReference>
<dbReference type="EMBL" id="GL698493">
    <property type="protein sequence ID" value="EFY90080.1"/>
    <property type="molecule type" value="Genomic_DNA"/>
</dbReference>
<dbReference type="HOGENOM" id="CLU_017829_0_0_1"/>
<protein>
    <submittedName>
        <fullName evidence="2">Uncharacterized protein</fullName>
    </submittedName>
</protein>
<dbReference type="STRING" id="655827.E9E1Y3"/>
<sequence>MLDVLRHGPYSPNATHFEILSSNQILEPREYFFGYSSHDNDTLPMDSHSRITKSGASHRMNRPKCACDECQFEFEYETLTLTPPSDFTRTLNDDEVRSLLSGFIKDATIARAFLKNSLENHGDAIMSRWRKMSQAKRRAVLEKIEPPIANEIRSDMRCLYDSRVTHLGNRDSIIRKQFLLPWLSINRLTANVSVLFALLHVRTEYHPYEWAFFDLCQLGEPWKHEYLKLEYSDKFIYMQGARYGSVVEDSHYGVVHHVLGLPFPQASSVLEAQAHLMTLLCKIVEGVLHGADTSIIHGCDRWNSQVASGCKHIGKVEYWSTYINQPFSRPVGEDLDYIISLVRSRIEETEDHFYSLQMKPAYFRQHIKNTYNNTHSQTIAEAEARLGDALFVECILLFSLGDCEQQCIELKKLLYNEIPPSEDRNCLRKAQVRALDQLENDIWNMACFHSVNLYRAMTNSAEFKHFFNYERVLSFSPCIPMHAARCRISQIYQRDPLACYLLHLGRLEVRMCQQFGEAGLVAALEHHLQNNPGELKRVSPDMMRSISTIAAASEATHHLKLFRHSSSWTRMRERDEDEMIAHQDCANCVYCRQENPKAQSEPKSKRRSESFEEVGKLLLRDFYNRPPPSGPKNMARLQESRYQRHSIELFWESMRKGVRCGFEERSLRYETTRRTIAALSVHLTAEYEEAIQREEASFAEIAGIKPEPSPFVHFGCSSSGNYNPVLELAAHSDKIKTRGTERVGSESAIEDNGTTEKPTVKKRAVPKQQLEIFHLIFPVSSEERCRTIKWDEFVHSMNHAGCVVSSGGGSAVRFELHSTADDQGTTTSKTIIFHRPHPVPKIDPIMLRSEIGRRLTRRFGWTREHFVLAGEDQTPGETTITTGEQL</sequence>
<dbReference type="OrthoDB" id="4957130at2759"/>
<dbReference type="InParanoid" id="E9E1Y3"/>
<evidence type="ECO:0000313" key="3">
    <source>
        <dbReference type="Proteomes" id="UP000002499"/>
    </source>
</evidence>
<keyword evidence="3" id="KW-1185">Reference proteome</keyword>
<evidence type="ECO:0000313" key="2">
    <source>
        <dbReference type="EMBL" id="EFY90080.1"/>
    </source>
</evidence>
<dbReference type="Proteomes" id="UP000002499">
    <property type="component" value="Unassembled WGS sequence"/>
</dbReference>
<evidence type="ECO:0000256" key="1">
    <source>
        <dbReference type="SAM" id="MobiDB-lite"/>
    </source>
</evidence>
<proteinExistence type="predicted"/>
<dbReference type="KEGG" id="maw:19248149"/>
<dbReference type="OMA" id="NENWISI"/>
<dbReference type="PANTHER" id="PTHR40788">
    <property type="entry name" value="CLR5 DOMAIN-CONTAINING PROTEIN-RELATED"/>
    <property type="match status" value="1"/>
</dbReference>
<dbReference type="GeneID" id="19248149"/>
<gene>
    <name evidence="2" type="ORF">MAC_03838</name>
</gene>
<feature type="region of interest" description="Disordered" evidence="1">
    <location>
        <begin position="737"/>
        <end position="762"/>
    </location>
</feature>